<dbReference type="Gene3D" id="1.10.287.130">
    <property type="match status" value="1"/>
</dbReference>
<dbReference type="InterPro" id="IPR036890">
    <property type="entry name" value="HATPase_C_sf"/>
</dbReference>
<dbReference type="PANTHER" id="PTHR43547:SF2">
    <property type="entry name" value="HYBRID SIGNAL TRANSDUCTION HISTIDINE KINASE C"/>
    <property type="match status" value="1"/>
</dbReference>
<dbReference type="Gene3D" id="3.30.565.10">
    <property type="entry name" value="Histidine kinase-like ATPase, C-terminal domain"/>
    <property type="match status" value="1"/>
</dbReference>
<keyword evidence="4" id="KW-0808">Transferase</keyword>
<evidence type="ECO:0000259" key="17">
    <source>
        <dbReference type="PROSITE" id="PS50110"/>
    </source>
</evidence>
<dbReference type="InterPro" id="IPR005467">
    <property type="entry name" value="His_kinase_dom"/>
</dbReference>
<dbReference type="SMART" id="SM00448">
    <property type="entry name" value="REC"/>
    <property type="match status" value="1"/>
</dbReference>
<keyword evidence="10" id="KW-0238">DNA-binding</keyword>
<evidence type="ECO:0000256" key="6">
    <source>
        <dbReference type="ARBA" id="ARBA00022777"/>
    </source>
</evidence>
<evidence type="ECO:0000313" key="18">
    <source>
        <dbReference type="EMBL" id="RGR93838.1"/>
    </source>
</evidence>
<dbReference type="Gene3D" id="2.60.40.10">
    <property type="entry name" value="Immunoglobulins"/>
    <property type="match status" value="1"/>
</dbReference>
<dbReference type="PROSITE" id="PS50110">
    <property type="entry name" value="RESPONSE_REGULATORY"/>
    <property type="match status" value="1"/>
</dbReference>
<dbReference type="Gene3D" id="1.10.10.60">
    <property type="entry name" value="Homeodomain-like"/>
    <property type="match status" value="1"/>
</dbReference>
<feature type="domain" description="Histidine kinase" evidence="16">
    <location>
        <begin position="816"/>
        <end position="1033"/>
    </location>
</feature>
<dbReference type="InterPro" id="IPR011006">
    <property type="entry name" value="CheY-like_superfamily"/>
</dbReference>
<dbReference type="Pfam" id="PF12833">
    <property type="entry name" value="HTH_18"/>
    <property type="match status" value="1"/>
</dbReference>
<dbReference type="PROSITE" id="PS01124">
    <property type="entry name" value="HTH_ARAC_FAMILY_2"/>
    <property type="match status" value="1"/>
</dbReference>
<dbReference type="InterPro" id="IPR015943">
    <property type="entry name" value="WD40/YVTN_repeat-like_dom_sf"/>
</dbReference>
<dbReference type="SUPFAM" id="SSF47384">
    <property type="entry name" value="Homodimeric domain of signal transducing histidine kinase"/>
    <property type="match status" value="1"/>
</dbReference>
<dbReference type="InterPro" id="IPR011110">
    <property type="entry name" value="Reg_prop"/>
</dbReference>
<evidence type="ECO:0000256" key="10">
    <source>
        <dbReference type="ARBA" id="ARBA00023125"/>
    </source>
</evidence>
<feature type="domain" description="Response regulatory" evidence="17">
    <location>
        <begin position="1076"/>
        <end position="1191"/>
    </location>
</feature>
<dbReference type="SMART" id="SM00388">
    <property type="entry name" value="HisKA"/>
    <property type="match status" value="1"/>
</dbReference>
<evidence type="ECO:0000256" key="13">
    <source>
        <dbReference type="SAM" id="Phobius"/>
    </source>
</evidence>
<dbReference type="SUPFAM" id="SSF55874">
    <property type="entry name" value="ATPase domain of HSP90 chaperone/DNA topoisomerase II/histidine kinase"/>
    <property type="match status" value="1"/>
</dbReference>
<dbReference type="InterPro" id="IPR011123">
    <property type="entry name" value="Y_Y_Y"/>
</dbReference>
<keyword evidence="8" id="KW-0902">Two-component regulatory system</keyword>
<dbReference type="EC" id="2.7.13.3" evidence="2"/>
<feature type="modified residue" description="4-aspartylphosphate" evidence="12">
    <location>
        <position position="1124"/>
    </location>
</feature>
<dbReference type="Pfam" id="PF00512">
    <property type="entry name" value="HisKA"/>
    <property type="match status" value="1"/>
</dbReference>
<dbReference type="InterPro" id="IPR003594">
    <property type="entry name" value="HATPase_dom"/>
</dbReference>
<dbReference type="PRINTS" id="PR00344">
    <property type="entry name" value="BCTRLSENSOR"/>
</dbReference>
<dbReference type="SUPFAM" id="SSF46689">
    <property type="entry name" value="Homeodomain-like"/>
    <property type="match status" value="1"/>
</dbReference>
<sequence>MKRTTLIITCLLLSFFLPLQAQIFEYIDMDNGLSSRRVLSIQQDKQNYIWILTHKGLDRYNGKQFKHYQLHRCNNPLSFYPNLNFLYTDKDSTIWEVGKDGFVFRYDEQRDSFQLAFDLRATFPALKKAPISSVYMDSEANIWFCTNQSQYIYNYHQSKNYQLSPVISDKIICITQAEKNKYYLASEHLLYEVQLKGEQLTEIKKIQLPNVHLIDHIYYHSPTKQLIINTLLDKLFIYDIKEKQLESIGNSMKDIGVNKIIPSKKEKDVLLIATDGDGVYKLNLKQLTLNHFLKEDTRKPNKMNGSIIKDIYMDSANRIWNVIYPTGITIYTEKYPAYEWFMHSANYTNSLANNCINGVMEDSEGDSWYATSNGICYFDVSENKWINFSPSHSPNGERSENHIFTSLCESSPGIILAGGYMSSIYKIDKRTKEVTFFQQQNIRQGEGPDKYIRSIYRDNERLIWIGGFYRLKSYSLTTKEVCEYNIGYPITCITQKDEHSLWIGTINGVFVFDKLKKQAIPLDTEFDIQCINMIYNDPSGNYTYFGTYGDGLFIFEKKTRKVTRYYDENCGLISNNIYSIVPDRNGDLYLGTENGLSFFDIKANKFINWTKEQGLLAASFNPNAAIHSRDGYMIFGSNEGVIVLPDSIQLPETFSSHMIFSDLSIMYRTVHPGEKNSPLTQALDKTSCIELDYDQNTFSMNVSSINFDNPSNIMYSWKLEGFYDRWSPPSSDNLIRYTNLSPGNYTLRVRAILMDNHQILEEREIQILIGRPIWMTFWAFLLYALIIIGISYAIIRYQMIRRDKQISQAKINFFMQTAHDIRTPLTLIKAPLGEILKNEQLTEQGTTNLNLAIQSTDNLSELANNLMDFQKEELYSSKISVVRYELNQYIQNYMQQFKAYAEQKGIDFQYKSSFTSLEVWIDQNKIDSILQNLLSNALRYTPKGGSVTIETDHNKNRWILTIKDTGIGIPKEDQKKLFKFLFRGKNATNQLITGSGVGMLLTYRLIKNHEGKISFSSTENVGTTFQLSFPIQSEHYQYRNEGVDQNLRTVLLQDGIVAPMPEAEQTQITAHPDSPRIMIVEDNASLRLFLMKSLSDIYQVDGAENGQEAIDKIKVQQPDLIISDVMMSVMDGETMCRTLKSDIETSHIPIILLTALGDKKDILRGLETKADMYITKPFDLMVLRANINNILENREIIRKKLQQASVNIESKTEDIPMPTNLDNEFMQKVTVLVKENLGKDLTVDTLCAGMNMSRTSFYNKIKALTGMAPNDFIRNIRMQEAAALLKSQRYTVAEVADMMGFADPKYFTDTFKKFYGVPPSIYKKNEE</sequence>
<dbReference type="RefSeq" id="WP_118484947.1">
    <property type="nucleotide sequence ID" value="NZ_QRUU01000051.1"/>
</dbReference>
<organism evidence="18 19">
    <name type="scientific">Phocaeicola coprocola</name>
    <dbReference type="NCBI Taxonomy" id="310298"/>
    <lineage>
        <taxon>Bacteria</taxon>
        <taxon>Pseudomonadati</taxon>
        <taxon>Bacteroidota</taxon>
        <taxon>Bacteroidia</taxon>
        <taxon>Bacteroidales</taxon>
        <taxon>Bacteroidaceae</taxon>
        <taxon>Phocaeicola</taxon>
    </lineage>
</organism>
<evidence type="ECO:0000256" key="4">
    <source>
        <dbReference type="ARBA" id="ARBA00022679"/>
    </source>
</evidence>
<dbReference type="PANTHER" id="PTHR43547">
    <property type="entry name" value="TWO-COMPONENT HISTIDINE KINASE"/>
    <property type="match status" value="1"/>
</dbReference>
<dbReference type="CDD" id="cd00075">
    <property type="entry name" value="HATPase"/>
    <property type="match status" value="1"/>
</dbReference>
<dbReference type="Gene3D" id="3.40.50.2300">
    <property type="match status" value="1"/>
</dbReference>
<reference evidence="18 19" key="1">
    <citation type="submission" date="2018-08" db="EMBL/GenBank/DDBJ databases">
        <title>A genome reference for cultivated species of the human gut microbiota.</title>
        <authorList>
            <person name="Zou Y."/>
            <person name="Xue W."/>
            <person name="Luo G."/>
        </authorList>
    </citation>
    <scope>NUCLEOTIDE SEQUENCE [LARGE SCALE GENOMIC DNA]</scope>
    <source>
        <strain evidence="18 19">AF24-2</strain>
    </source>
</reference>
<keyword evidence="6 18" id="KW-0418">Kinase</keyword>
<dbReference type="InterPro" id="IPR009057">
    <property type="entry name" value="Homeodomain-like_sf"/>
</dbReference>
<keyword evidence="13" id="KW-0472">Membrane</keyword>
<dbReference type="InterPro" id="IPR013783">
    <property type="entry name" value="Ig-like_fold"/>
</dbReference>
<keyword evidence="7" id="KW-0067">ATP-binding</keyword>
<dbReference type="InterPro" id="IPR004358">
    <property type="entry name" value="Sig_transdc_His_kin-like_C"/>
</dbReference>
<evidence type="ECO:0000256" key="12">
    <source>
        <dbReference type="PROSITE-ProRule" id="PRU00169"/>
    </source>
</evidence>
<dbReference type="FunFam" id="3.30.565.10:FF:000037">
    <property type="entry name" value="Hybrid sensor histidine kinase/response regulator"/>
    <property type="match status" value="1"/>
</dbReference>
<evidence type="ECO:0000256" key="2">
    <source>
        <dbReference type="ARBA" id="ARBA00012438"/>
    </source>
</evidence>
<dbReference type="CDD" id="cd00082">
    <property type="entry name" value="HisKA"/>
    <property type="match status" value="1"/>
</dbReference>
<dbReference type="SUPFAM" id="SSF101898">
    <property type="entry name" value="NHL repeat"/>
    <property type="match status" value="2"/>
</dbReference>
<dbReference type="Pfam" id="PF00072">
    <property type="entry name" value="Response_reg"/>
    <property type="match status" value="1"/>
</dbReference>
<feature type="transmembrane region" description="Helical" evidence="13">
    <location>
        <begin position="773"/>
        <end position="795"/>
    </location>
</feature>
<dbReference type="FunFam" id="2.60.40.10:FF:000791">
    <property type="entry name" value="Two-component system sensor histidine kinase/response regulator"/>
    <property type="match status" value="1"/>
</dbReference>
<evidence type="ECO:0000256" key="3">
    <source>
        <dbReference type="ARBA" id="ARBA00022553"/>
    </source>
</evidence>
<dbReference type="Gene3D" id="2.130.10.10">
    <property type="entry name" value="YVTN repeat-like/Quinoprotein amine dehydrogenase"/>
    <property type="match status" value="2"/>
</dbReference>
<evidence type="ECO:0000256" key="14">
    <source>
        <dbReference type="SAM" id="SignalP"/>
    </source>
</evidence>
<keyword evidence="3 12" id="KW-0597">Phosphoprotein</keyword>
<dbReference type="Proteomes" id="UP000285864">
    <property type="component" value="Unassembled WGS sequence"/>
</dbReference>
<evidence type="ECO:0000259" key="15">
    <source>
        <dbReference type="PROSITE" id="PS01124"/>
    </source>
</evidence>
<evidence type="ECO:0000313" key="19">
    <source>
        <dbReference type="Proteomes" id="UP000285864"/>
    </source>
</evidence>
<dbReference type="GO" id="GO:0005524">
    <property type="term" value="F:ATP binding"/>
    <property type="evidence" value="ECO:0007669"/>
    <property type="project" value="UniProtKB-KW"/>
</dbReference>
<dbReference type="PROSITE" id="PS50109">
    <property type="entry name" value="HIS_KIN"/>
    <property type="match status" value="1"/>
</dbReference>
<dbReference type="GO" id="GO:0000155">
    <property type="term" value="F:phosphorelay sensor kinase activity"/>
    <property type="evidence" value="ECO:0007669"/>
    <property type="project" value="InterPro"/>
</dbReference>
<dbReference type="Pfam" id="PF07494">
    <property type="entry name" value="Reg_prop"/>
    <property type="match status" value="2"/>
</dbReference>
<keyword evidence="19" id="KW-1185">Reference proteome</keyword>
<feature type="signal peptide" evidence="14">
    <location>
        <begin position="1"/>
        <end position="21"/>
    </location>
</feature>
<evidence type="ECO:0000259" key="16">
    <source>
        <dbReference type="PROSITE" id="PS50109"/>
    </source>
</evidence>
<dbReference type="GO" id="GO:0003700">
    <property type="term" value="F:DNA-binding transcription factor activity"/>
    <property type="evidence" value="ECO:0007669"/>
    <property type="project" value="InterPro"/>
</dbReference>
<dbReference type="EMBL" id="QRUU01000051">
    <property type="protein sequence ID" value="RGR93838.1"/>
    <property type="molecule type" value="Genomic_DNA"/>
</dbReference>
<keyword evidence="9" id="KW-0805">Transcription regulation</keyword>
<accession>A0A412GGF8</accession>
<evidence type="ECO:0000256" key="11">
    <source>
        <dbReference type="ARBA" id="ARBA00023163"/>
    </source>
</evidence>
<dbReference type="InterPro" id="IPR036097">
    <property type="entry name" value="HisK_dim/P_sf"/>
</dbReference>
<keyword evidence="14" id="KW-0732">Signal</keyword>
<dbReference type="InterPro" id="IPR001789">
    <property type="entry name" value="Sig_transdc_resp-reg_receiver"/>
</dbReference>
<dbReference type="SMART" id="SM00342">
    <property type="entry name" value="HTH_ARAC"/>
    <property type="match status" value="1"/>
</dbReference>
<name>A0A412GGF8_9BACT</name>
<dbReference type="InterPro" id="IPR018062">
    <property type="entry name" value="HTH_AraC-typ_CS"/>
</dbReference>
<keyword evidence="13" id="KW-1133">Transmembrane helix</keyword>
<dbReference type="InterPro" id="IPR003661">
    <property type="entry name" value="HisK_dim/P_dom"/>
</dbReference>
<feature type="chain" id="PRO_5019419990" description="histidine kinase" evidence="14">
    <location>
        <begin position="22"/>
        <end position="1327"/>
    </location>
</feature>
<dbReference type="PROSITE" id="PS00041">
    <property type="entry name" value="HTH_ARAC_FAMILY_1"/>
    <property type="match status" value="1"/>
</dbReference>
<proteinExistence type="predicted"/>
<protein>
    <recommendedName>
        <fullName evidence="2">histidine kinase</fullName>
        <ecNumber evidence="2">2.7.13.3</ecNumber>
    </recommendedName>
</protein>
<keyword evidence="5" id="KW-0547">Nucleotide-binding</keyword>
<evidence type="ECO:0000256" key="8">
    <source>
        <dbReference type="ARBA" id="ARBA00023012"/>
    </source>
</evidence>
<keyword evidence="11" id="KW-0804">Transcription</keyword>
<evidence type="ECO:0000256" key="1">
    <source>
        <dbReference type="ARBA" id="ARBA00000085"/>
    </source>
</evidence>
<dbReference type="Pfam" id="PF02518">
    <property type="entry name" value="HATPase_c"/>
    <property type="match status" value="1"/>
</dbReference>
<dbReference type="GO" id="GO:0043565">
    <property type="term" value="F:sequence-specific DNA binding"/>
    <property type="evidence" value="ECO:0007669"/>
    <property type="project" value="InterPro"/>
</dbReference>
<dbReference type="SMART" id="SM00387">
    <property type="entry name" value="HATPase_c"/>
    <property type="match status" value="1"/>
</dbReference>
<feature type="domain" description="HTH araC/xylS-type" evidence="15">
    <location>
        <begin position="1227"/>
        <end position="1325"/>
    </location>
</feature>
<comment type="catalytic activity">
    <reaction evidence="1">
        <text>ATP + protein L-histidine = ADP + protein N-phospho-L-histidine.</text>
        <dbReference type="EC" id="2.7.13.3"/>
    </reaction>
</comment>
<comment type="caution">
    <text evidence="18">The sequence shown here is derived from an EMBL/GenBank/DDBJ whole genome shotgun (WGS) entry which is preliminary data.</text>
</comment>
<dbReference type="Pfam" id="PF07495">
    <property type="entry name" value="Y_Y_Y"/>
    <property type="match status" value="1"/>
</dbReference>
<evidence type="ECO:0000256" key="9">
    <source>
        <dbReference type="ARBA" id="ARBA00023015"/>
    </source>
</evidence>
<keyword evidence="13" id="KW-0812">Transmembrane</keyword>
<gene>
    <name evidence="18" type="ORF">DWY20_11005</name>
</gene>
<evidence type="ECO:0000256" key="5">
    <source>
        <dbReference type="ARBA" id="ARBA00022741"/>
    </source>
</evidence>
<dbReference type="SUPFAM" id="SSF52172">
    <property type="entry name" value="CheY-like"/>
    <property type="match status" value="1"/>
</dbReference>
<dbReference type="InterPro" id="IPR018060">
    <property type="entry name" value="HTH_AraC"/>
</dbReference>
<evidence type="ECO:0000256" key="7">
    <source>
        <dbReference type="ARBA" id="ARBA00022840"/>
    </source>
</evidence>